<accession>A0ABD0S6S8</accession>
<proteinExistence type="inferred from homology"/>
<keyword evidence="4 6" id="KW-0732">Signal</keyword>
<dbReference type="InterPro" id="IPR011042">
    <property type="entry name" value="6-blade_b-propeller_TolB-like"/>
</dbReference>
<dbReference type="InterPro" id="IPR017996">
    <property type="entry name" value="MRJP/yellow-related"/>
</dbReference>
<keyword evidence="3" id="KW-0964">Secreted</keyword>
<evidence type="ECO:0000313" key="8">
    <source>
        <dbReference type="Proteomes" id="UP001549921"/>
    </source>
</evidence>
<name>A0ABD0S6S8_LOXSC</name>
<evidence type="ECO:0000256" key="4">
    <source>
        <dbReference type="ARBA" id="ARBA00022729"/>
    </source>
</evidence>
<comment type="caution">
    <text evidence="7">The sequence shown here is derived from an EMBL/GenBank/DDBJ whole genome shotgun (WGS) entry which is preliminary data.</text>
</comment>
<dbReference type="Pfam" id="PF03022">
    <property type="entry name" value="MRJP"/>
    <property type="match status" value="1"/>
</dbReference>
<evidence type="ECO:0000256" key="3">
    <source>
        <dbReference type="ARBA" id="ARBA00022525"/>
    </source>
</evidence>
<dbReference type="EMBL" id="JBEDNZ010000030">
    <property type="protein sequence ID" value="KAL0809033.1"/>
    <property type="molecule type" value="Genomic_DNA"/>
</dbReference>
<sequence>MPSILPVLIVLAVLSPAVRPQRRVSKFTEVYAWRQITYDIDGVLLTQDRDEPVGLSNRNRRQADDEEVIWDWNVEDPNAQSPTGPTPRTTASSTSRPTASNNSDENRFFIQYNNVPMGMERVGNRLFVTIPRRRYGIPSTLNYIDLDTARDRSPALKPYPDIRQAQNVTSVYRTRADSCGRLWMVDTGRLELAGTQRQLQTPSILIYDLNTDRLIHRYFLKQTDLPAEDTPTGLASITVDITNGNCADAYAYIPDLTSFGIVVYSLRENDSWRHTHNYFSYNPLHGALNIADQSFSWRDGIFSITLLPGTGDCKTAYFHPLIGVEEFQVSTCVLKNRTAINDRNYFSLYYVVGNRGEGTQSTMHDYHPGTKVIFFAEIGRDAVSCWNSGELLRSTNVAILARERRALSYPSDLHVTGDEVWVMANTLPRFGYSRLNPNDYNFYIYKANVMDAISGTVCATSFSNRGGFNATDNDLLH</sequence>
<organism evidence="7 8">
    <name type="scientific">Loxostege sticticalis</name>
    <name type="common">Beet webworm moth</name>
    <dbReference type="NCBI Taxonomy" id="481309"/>
    <lineage>
        <taxon>Eukaryota</taxon>
        <taxon>Metazoa</taxon>
        <taxon>Ecdysozoa</taxon>
        <taxon>Arthropoda</taxon>
        <taxon>Hexapoda</taxon>
        <taxon>Insecta</taxon>
        <taxon>Pterygota</taxon>
        <taxon>Neoptera</taxon>
        <taxon>Endopterygota</taxon>
        <taxon>Lepidoptera</taxon>
        <taxon>Glossata</taxon>
        <taxon>Ditrysia</taxon>
        <taxon>Pyraloidea</taxon>
        <taxon>Crambidae</taxon>
        <taxon>Pyraustinae</taxon>
        <taxon>Loxostege</taxon>
    </lineage>
</organism>
<comment type="similarity">
    <text evidence="2">Belongs to the major royal jelly protein family.</text>
</comment>
<evidence type="ECO:0000256" key="1">
    <source>
        <dbReference type="ARBA" id="ARBA00004613"/>
    </source>
</evidence>
<dbReference type="PANTHER" id="PTHR10009">
    <property type="entry name" value="PROTEIN YELLOW-RELATED"/>
    <property type="match status" value="1"/>
</dbReference>
<reference evidence="7 8" key="1">
    <citation type="submission" date="2024-06" db="EMBL/GenBank/DDBJ databases">
        <title>A chromosome-level genome assembly of beet webworm, Loxostege sticticalis.</title>
        <authorList>
            <person name="Zhang Y."/>
        </authorList>
    </citation>
    <scope>NUCLEOTIDE SEQUENCE [LARGE SCALE GENOMIC DNA]</scope>
    <source>
        <strain evidence="7">AQ028</strain>
        <tissue evidence="7">Male pupae</tissue>
    </source>
</reference>
<evidence type="ECO:0000256" key="5">
    <source>
        <dbReference type="SAM" id="MobiDB-lite"/>
    </source>
</evidence>
<feature type="signal peptide" evidence="6">
    <location>
        <begin position="1"/>
        <end position="20"/>
    </location>
</feature>
<evidence type="ECO:0000313" key="7">
    <source>
        <dbReference type="EMBL" id="KAL0809033.1"/>
    </source>
</evidence>
<gene>
    <name evidence="7" type="ORF">ABMA28_012675</name>
</gene>
<evidence type="ECO:0000256" key="2">
    <source>
        <dbReference type="ARBA" id="ARBA00009127"/>
    </source>
</evidence>
<dbReference type="PANTHER" id="PTHR10009:SF10">
    <property type="entry name" value="L-DOPACHROME TAUTOMERASE YELLOW-F-RELATED"/>
    <property type="match status" value="1"/>
</dbReference>
<dbReference type="GO" id="GO:0005576">
    <property type="term" value="C:extracellular region"/>
    <property type="evidence" value="ECO:0007669"/>
    <property type="project" value="UniProtKB-SubCell"/>
</dbReference>
<comment type="subcellular location">
    <subcellularLocation>
        <location evidence="1">Secreted</location>
    </subcellularLocation>
</comment>
<feature type="chain" id="PRO_5044890280" evidence="6">
    <location>
        <begin position="21"/>
        <end position="477"/>
    </location>
</feature>
<dbReference type="Gene3D" id="2.120.10.30">
    <property type="entry name" value="TolB, C-terminal domain"/>
    <property type="match status" value="1"/>
</dbReference>
<feature type="compositionally biased region" description="Low complexity" evidence="5">
    <location>
        <begin position="81"/>
        <end position="103"/>
    </location>
</feature>
<evidence type="ECO:0000256" key="6">
    <source>
        <dbReference type="SAM" id="SignalP"/>
    </source>
</evidence>
<dbReference type="AlphaFoldDB" id="A0ABD0S6S8"/>
<feature type="region of interest" description="Disordered" evidence="5">
    <location>
        <begin position="75"/>
        <end position="104"/>
    </location>
</feature>
<dbReference type="Proteomes" id="UP001549921">
    <property type="component" value="Unassembled WGS sequence"/>
</dbReference>
<protein>
    <submittedName>
        <fullName evidence="7">Uncharacterized protein</fullName>
    </submittedName>
</protein>